<feature type="transmembrane region" description="Helical" evidence="1">
    <location>
        <begin position="67"/>
        <end position="88"/>
    </location>
</feature>
<dbReference type="EMBL" id="CP017634">
    <property type="protein sequence ID" value="ATW25500.1"/>
    <property type="molecule type" value="Genomic_DNA"/>
</dbReference>
<dbReference type="NCBIfam" id="TIGR04086">
    <property type="entry name" value="TIGR04086_membr"/>
    <property type="match status" value="1"/>
</dbReference>
<keyword evidence="3" id="KW-1185">Reference proteome</keyword>
<keyword evidence="1" id="KW-0812">Transmembrane</keyword>
<reference evidence="2 3" key="1">
    <citation type="submission" date="2016-10" db="EMBL/GenBank/DDBJ databases">
        <title>Complete Genome Sequence of Peptococcaceae strain DCMF.</title>
        <authorList>
            <person name="Edwards R.J."/>
            <person name="Holland S.I."/>
            <person name="Deshpande N.P."/>
            <person name="Wong Y.K."/>
            <person name="Ertan H."/>
            <person name="Manefield M."/>
            <person name="Russell T.L."/>
            <person name="Lee M.J."/>
        </authorList>
    </citation>
    <scope>NUCLEOTIDE SEQUENCE [LARGE SCALE GENOMIC DNA]</scope>
    <source>
        <strain evidence="2 3">DCMF</strain>
    </source>
</reference>
<feature type="transmembrane region" description="Helical" evidence="1">
    <location>
        <begin position="9"/>
        <end position="30"/>
    </location>
</feature>
<dbReference type="OrthoDB" id="2988991at2"/>
<dbReference type="InterPro" id="IPR023804">
    <property type="entry name" value="DUF3792_TM"/>
</dbReference>
<keyword evidence="1" id="KW-0472">Membrane</keyword>
<dbReference type="KEGG" id="fwa:DCMF_12595"/>
<evidence type="ECO:0000313" key="3">
    <source>
        <dbReference type="Proteomes" id="UP000323521"/>
    </source>
</evidence>
<evidence type="ECO:0008006" key="4">
    <source>
        <dbReference type="Google" id="ProtNLM"/>
    </source>
</evidence>
<dbReference type="AlphaFoldDB" id="A0A3G1KSU9"/>
<keyword evidence="1" id="KW-1133">Transmembrane helix</keyword>
<accession>A0A3G1KSU9</accession>
<evidence type="ECO:0000313" key="2">
    <source>
        <dbReference type="EMBL" id="ATW25500.1"/>
    </source>
</evidence>
<name>A0A3G1KSU9_FORW1</name>
<sequence>MNKKAIFRGYFQSLAIFLMGVGLLVLGTFFLSDQDVTELGPVISFFLWLSLFAGGFSAGINARRSGYLHGAYVGILWWFTGSLFFWLFLPGDTLSYGLVQRAVCDVLVGILGGLCGVNYLILKRQEGKDILFKMFKN</sequence>
<dbReference type="Pfam" id="PF12670">
    <property type="entry name" value="DUF3792"/>
    <property type="match status" value="1"/>
</dbReference>
<dbReference type="RefSeq" id="WP_148134757.1">
    <property type="nucleotide sequence ID" value="NZ_CP017634.1"/>
</dbReference>
<dbReference type="Proteomes" id="UP000323521">
    <property type="component" value="Chromosome"/>
</dbReference>
<proteinExistence type="predicted"/>
<organism evidence="2 3">
    <name type="scientific">Formimonas warabiya</name>
    <dbReference type="NCBI Taxonomy" id="1761012"/>
    <lineage>
        <taxon>Bacteria</taxon>
        <taxon>Bacillati</taxon>
        <taxon>Bacillota</taxon>
        <taxon>Clostridia</taxon>
        <taxon>Eubacteriales</taxon>
        <taxon>Peptococcaceae</taxon>
        <taxon>Candidatus Formimonas</taxon>
    </lineage>
</organism>
<feature type="transmembrane region" description="Helical" evidence="1">
    <location>
        <begin position="100"/>
        <end position="122"/>
    </location>
</feature>
<evidence type="ECO:0000256" key="1">
    <source>
        <dbReference type="SAM" id="Phobius"/>
    </source>
</evidence>
<gene>
    <name evidence="2" type="ORF">DCMF_12595</name>
</gene>
<feature type="transmembrane region" description="Helical" evidence="1">
    <location>
        <begin position="42"/>
        <end position="60"/>
    </location>
</feature>
<protein>
    <recommendedName>
        <fullName evidence="4">TIGR04086 family membrane protein</fullName>
    </recommendedName>
</protein>